<feature type="non-terminal residue" evidence="2">
    <location>
        <position position="272"/>
    </location>
</feature>
<evidence type="ECO:0000256" key="1">
    <source>
        <dbReference type="SAM" id="MobiDB-lite"/>
    </source>
</evidence>
<organism evidence="2 3">
    <name type="scientific">Prorocentrum cordatum</name>
    <dbReference type="NCBI Taxonomy" id="2364126"/>
    <lineage>
        <taxon>Eukaryota</taxon>
        <taxon>Sar</taxon>
        <taxon>Alveolata</taxon>
        <taxon>Dinophyceae</taxon>
        <taxon>Prorocentrales</taxon>
        <taxon>Prorocentraceae</taxon>
        <taxon>Prorocentrum</taxon>
    </lineage>
</organism>
<sequence length="272" mass="27551">GAILAHFCGRAIREMEGRADDMKKELMKYAASLGVPARKPAAPTQWRAVEDVREDCKLREAAQRQSSPARAGEPGADSSDLATPSLSHGPASVQASARVGEPGAANSGLVRAGGPGSSSLSQARAAPSAPATVARKAVAGAADVTSSDVRNMNRNELRAVATSLGVGTRENSKSSETLRAARRRALPQATQRQGSRAGASEPGATSSDLAAPAASREPASVSCAASSSQAQVKSPVSATATQMPAAGPGRVTSTDAQNMTKTELRALAVSLG</sequence>
<keyword evidence="3" id="KW-1185">Reference proteome</keyword>
<accession>A0ABN9S3K7</accession>
<reference evidence="2" key="1">
    <citation type="submission" date="2023-10" db="EMBL/GenBank/DDBJ databases">
        <authorList>
            <person name="Chen Y."/>
            <person name="Shah S."/>
            <person name="Dougan E. K."/>
            <person name="Thang M."/>
            <person name="Chan C."/>
        </authorList>
    </citation>
    <scope>NUCLEOTIDE SEQUENCE [LARGE SCALE GENOMIC DNA]</scope>
</reference>
<feature type="region of interest" description="Disordered" evidence="1">
    <location>
        <begin position="58"/>
        <end position="127"/>
    </location>
</feature>
<gene>
    <name evidence="2" type="ORF">PCOR1329_LOCUS26128</name>
</gene>
<proteinExistence type="predicted"/>
<feature type="compositionally biased region" description="Low complexity" evidence="1">
    <location>
        <begin position="117"/>
        <end position="127"/>
    </location>
</feature>
<name>A0ABN9S3K7_9DINO</name>
<feature type="non-terminal residue" evidence="2">
    <location>
        <position position="1"/>
    </location>
</feature>
<feature type="region of interest" description="Disordered" evidence="1">
    <location>
        <begin position="160"/>
        <end position="258"/>
    </location>
</feature>
<evidence type="ECO:0000313" key="3">
    <source>
        <dbReference type="Proteomes" id="UP001189429"/>
    </source>
</evidence>
<comment type="caution">
    <text evidence="2">The sequence shown here is derived from an EMBL/GenBank/DDBJ whole genome shotgun (WGS) entry which is preliminary data.</text>
</comment>
<dbReference type="EMBL" id="CAUYUJ010009225">
    <property type="protein sequence ID" value="CAK0826194.1"/>
    <property type="molecule type" value="Genomic_DNA"/>
</dbReference>
<evidence type="ECO:0000313" key="2">
    <source>
        <dbReference type="EMBL" id="CAK0826194.1"/>
    </source>
</evidence>
<dbReference type="Proteomes" id="UP001189429">
    <property type="component" value="Unassembled WGS sequence"/>
</dbReference>
<protein>
    <submittedName>
        <fullName evidence="2">Uncharacterized protein</fullName>
    </submittedName>
</protein>
<feature type="compositionally biased region" description="Low complexity" evidence="1">
    <location>
        <begin position="218"/>
        <end position="238"/>
    </location>
</feature>